<organism evidence="7 8">
    <name type="scientific">Laodelphax striatellus</name>
    <name type="common">Small brown planthopper</name>
    <name type="synonym">Delphax striatella</name>
    <dbReference type="NCBI Taxonomy" id="195883"/>
    <lineage>
        <taxon>Eukaryota</taxon>
        <taxon>Metazoa</taxon>
        <taxon>Ecdysozoa</taxon>
        <taxon>Arthropoda</taxon>
        <taxon>Hexapoda</taxon>
        <taxon>Insecta</taxon>
        <taxon>Pterygota</taxon>
        <taxon>Neoptera</taxon>
        <taxon>Paraneoptera</taxon>
        <taxon>Hemiptera</taxon>
        <taxon>Auchenorrhyncha</taxon>
        <taxon>Fulgoroidea</taxon>
        <taxon>Delphacidae</taxon>
        <taxon>Criomorphinae</taxon>
        <taxon>Laodelphax</taxon>
    </lineage>
</organism>
<dbReference type="GO" id="GO:1903479">
    <property type="term" value="P:mitotic actomyosin contractile ring assembly actin filament organization"/>
    <property type="evidence" value="ECO:0007669"/>
    <property type="project" value="TreeGrafter"/>
</dbReference>
<dbReference type="OrthoDB" id="775356at2759"/>
<comment type="caution">
    <text evidence="7">The sequence shown here is derived from an EMBL/GenBank/DDBJ whole genome shotgun (WGS) entry which is preliminary data.</text>
</comment>
<dbReference type="InterPro" id="IPR008936">
    <property type="entry name" value="Rho_GTPase_activation_prot"/>
</dbReference>
<evidence type="ECO:0000259" key="5">
    <source>
        <dbReference type="PROSITE" id="PS50018"/>
    </source>
</evidence>
<dbReference type="SMR" id="A0A482WQD7"/>
<gene>
    <name evidence="7" type="ORF">LSTR_LSTR008941</name>
</gene>
<dbReference type="InterPro" id="IPR036872">
    <property type="entry name" value="CH_dom_sf"/>
</dbReference>
<dbReference type="EMBL" id="QKKF02027445">
    <property type="protein sequence ID" value="RZF35835.1"/>
    <property type="molecule type" value="Genomic_DNA"/>
</dbReference>
<dbReference type="SUPFAM" id="SSF47576">
    <property type="entry name" value="Calponin-homology domain, CH-domain"/>
    <property type="match status" value="1"/>
</dbReference>
<keyword evidence="1" id="KW-0597">Phosphoprotein</keyword>
<feature type="domain" description="Calponin-homology (CH)" evidence="6">
    <location>
        <begin position="38"/>
        <end position="153"/>
    </location>
</feature>
<evidence type="ECO:0008006" key="9">
    <source>
        <dbReference type="Google" id="ProtNLM"/>
    </source>
</evidence>
<dbReference type="InterPro" id="IPR001936">
    <property type="entry name" value="RasGAP_dom"/>
</dbReference>
<keyword evidence="8" id="KW-1185">Reference proteome</keyword>
<dbReference type="FunFam" id="1.10.418.10:FF:000013">
    <property type="entry name" value="IQ motif containing GTPase activating protein 1"/>
    <property type="match status" value="1"/>
</dbReference>
<dbReference type="Gene3D" id="1.10.506.10">
    <property type="entry name" value="GTPase Activation - p120gap, domain 1"/>
    <property type="match status" value="1"/>
</dbReference>
<dbReference type="PANTHER" id="PTHR14149:SF14">
    <property type="entry name" value="CALPONIN-HOMOLOGY (CH) DOMAIN-CONTAINING PROTEIN"/>
    <property type="match status" value="1"/>
</dbReference>
<dbReference type="PANTHER" id="PTHR14149">
    <property type="entry name" value="RAS GTPASE-ACTIVATING PROTEIN WITH IQ MOTIF"/>
    <property type="match status" value="1"/>
</dbReference>
<dbReference type="Pfam" id="PF00307">
    <property type="entry name" value="CH"/>
    <property type="match status" value="1"/>
</dbReference>
<dbReference type="SUPFAM" id="SSF48350">
    <property type="entry name" value="GTPase activation domain, GAP"/>
    <property type="match status" value="1"/>
</dbReference>
<dbReference type="GO" id="GO:0005938">
    <property type="term" value="C:cell cortex"/>
    <property type="evidence" value="ECO:0007669"/>
    <property type="project" value="TreeGrafter"/>
</dbReference>
<dbReference type="SUPFAM" id="SSF143885">
    <property type="entry name" value="RGC domain-like"/>
    <property type="match status" value="1"/>
</dbReference>
<feature type="domain" description="Ras-GAP" evidence="5">
    <location>
        <begin position="1008"/>
        <end position="1232"/>
    </location>
</feature>
<reference evidence="7 8" key="1">
    <citation type="journal article" date="2017" name="Gigascience">
        <title>Genome sequence of the small brown planthopper, Laodelphax striatellus.</title>
        <authorList>
            <person name="Zhu J."/>
            <person name="Jiang F."/>
            <person name="Wang X."/>
            <person name="Yang P."/>
            <person name="Bao Y."/>
            <person name="Zhao W."/>
            <person name="Wang W."/>
            <person name="Lu H."/>
            <person name="Wang Q."/>
            <person name="Cui N."/>
            <person name="Li J."/>
            <person name="Chen X."/>
            <person name="Luo L."/>
            <person name="Yu J."/>
            <person name="Kang L."/>
            <person name="Cui F."/>
        </authorList>
    </citation>
    <scope>NUCLEOTIDE SEQUENCE [LARGE SCALE GENOMIC DNA]</scope>
    <source>
        <strain evidence="7">Lst14</strain>
    </source>
</reference>
<dbReference type="PROSITE" id="PS50018">
    <property type="entry name" value="RAS_GTPASE_ACTIV_2"/>
    <property type="match status" value="1"/>
</dbReference>
<dbReference type="GO" id="GO:0051015">
    <property type="term" value="F:actin filament binding"/>
    <property type="evidence" value="ECO:0007669"/>
    <property type="project" value="TreeGrafter"/>
</dbReference>
<dbReference type="Pfam" id="PF03836">
    <property type="entry name" value="RasGAP_C"/>
    <property type="match status" value="1"/>
</dbReference>
<dbReference type="Proteomes" id="UP000291343">
    <property type="component" value="Unassembled WGS sequence"/>
</dbReference>
<evidence type="ECO:0000313" key="8">
    <source>
        <dbReference type="Proteomes" id="UP000291343"/>
    </source>
</evidence>
<evidence type="ECO:0000313" key="7">
    <source>
        <dbReference type="EMBL" id="RZF35835.1"/>
    </source>
</evidence>
<dbReference type="Pfam" id="PF00616">
    <property type="entry name" value="RasGAP"/>
    <property type="match status" value="1"/>
</dbReference>
<dbReference type="GO" id="GO:0005516">
    <property type="term" value="F:calmodulin binding"/>
    <property type="evidence" value="ECO:0007669"/>
    <property type="project" value="UniProtKB-KW"/>
</dbReference>
<dbReference type="FunFam" id="1.10.506.10:FF:000004">
    <property type="entry name" value="IQ motif containing GTPase activating protein 1"/>
    <property type="match status" value="1"/>
</dbReference>
<dbReference type="GO" id="GO:0005096">
    <property type="term" value="F:GTPase activator activity"/>
    <property type="evidence" value="ECO:0007669"/>
    <property type="project" value="TreeGrafter"/>
</dbReference>
<dbReference type="SMART" id="SM00033">
    <property type="entry name" value="CH"/>
    <property type="match status" value="1"/>
</dbReference>
<proteinExistence type="predicted"/>
<accession>A0A482WQD7</accession>
<dbReference type="InterPro" id="IPR000593">
    <property type="entry name" value="RasGAP_C"/>
</dbReference>
<dbReference type="Gene3D" id="1.10.418.10">
    <property type="entry name" value="Calponin-like domain"/>
    <property type="match status" value="1"/>
</dbReference>
<evidence type="ECO:0000256" key="4">
    <source>
        <dbReference type="SAM" id="MobiDB-lite"/>
    </source>
</evidence>
<dbReference type="PROSITE" id="PS50096">
    <property type="entry name" value="IQ"/>
    <property type="match status" value="1"/>
</dbReference>
<dbReference type="STRING" id="195883.A0A482WQD7"/>
<feature type="region of interest" description="Disordered" evidence="4">
    <location>
        <begin position="760"/>
        <end position="784"/>
    </location>
</feature>
<evidence type="ECO:0000256" key="1">
    <source>
        <dbReference type="ARBA" id="ARBA00022553"/>
    </source>
</evidence>
<protein>
    <recommendedName>
        <fullName evidence="9">Ras GTPase-activating-like protein IQGAP1</fullName>
    </recommendedName>
</protein>
<evidence type="ECO:0000256" key="2">
    <source>
        <dbReference type="ARBA" id="ARBA00022737"/>
    </source>
</evidence>
<evidence type="ECO:0000256" key="3">
    <source>
        <dbReference type="ARBA" id="ARBA00022860"/>
    </source>
</evidence>
<dbReference type="PROSITE" id="PS50021">
    <property type="entry name" value="CH"/>
    <property type="match status" value="1"/>
</dbReference>
<keyword evidence="3" id="KW-0112">Calmodulin-binding</keyword>
<dbReference type="InterPro" id="IPR001715">
    <property type="entry name" value="CH_dom"/>
</dbReference>
<sequence>MPGMNKLLEGISAVNDEARSSAEEMDEARRKNIAYEYLCHLEEARKWLEAMLKERLPPAPVLEESLRNGIVLGKLGHLVAPAVVPLFRIYDLDAKRYNQVGLQFRHTDNINYWLKSLESVRLPKTFHPETTDVYDKKNMPKTIYCIHALGTHLFKLGKAPLIQDLYGKVKFTDDEIRVMSAQLQESGVPMPSFQGIGRLLSNEPDLDPHILHEAILQVNQAVDAEDAKLLLEKLANPYLKIKHVLMTYADKYLEILSSAKAQKVESAQNKSLNGSHTDEYDELLDRSELQGHITFTNVECKWNEILTSIRKNDTDALYVILTDACLELYDVKRGNEDFYAAELQDYIEDRERVVMHSAAEQIKFLQNVVDNGNKEAEIERKRKECVDRINAELENNNPEGFASALRALLPFVPSGSFQEFSMPLYYEEMRMDLVESGEELVYSDVVASLRVLSDIADVSAAVDVGCPDRIWEALSKPAIRLKLIDNWTNYLLKNGNVCQCRTLLDPELKLQYWRALTACRQFKLSENCACALLCYMDIHDCVALVNSEHNDNKSAITSLQELNNAVAMDDKTKLFEALQNPALKIKHEVSKRDIPHLIKLLQDHRNDLAEGMELWLVDVQEIIEKLVNEVDEVCEVWEWLSRVNTALRKNDKEDTILCITSAPECCGLDKLSSINNKEVGRVYSLLYNYKSNKMNHCTTKWTTYTTKSGHNVYMNLEHLENPFTWERPYGVTENCAKDNSGNLTVNEIMGLVHKVVQKSNEKTCKDNSNQRSVKSPSKVDDRQDRSRIERELDLRLRNRSAVKIQRWWREIISKRRQAKRVIKSPRFTSGDDILKYYRNKVKQIIKVQALWRGRQTRNVYNSLVHQPNPSFKIVRHFIPLLEFNTEDYQRELQLQALKADVVRTIRHNTELDKQLDQMDIMIGLLVENRTTIQDVQKAGNRLNDAVSRGHQGGLKALTATSRKQLLAYQHLFYTLQTQPHYLAKLVFLLPQSRCTHLLRVVILRLFSFTTTSREEYLLLKLLQHALHEEIKCKIAKPADVITGDPLVLNVAVNYARQHYGQNTLSHILGPIVMKVLNNKMLSIDTNPLSIYNRWRIETETETGMASNLPNLSSAKEALDYPEVVERLNSSILLLKLNVTMFLDHIMESKAAIPYGLLFLAKELRNGLQMKFPDVLEKEILKVVGNLIYYRFINSAIVAPDAFDVLPPEQPPLTNAQRHNLASIAKILQFAASKKGFGEESPHLQSLNTFLVECHEKFKLFLRSCCEVEDLESHFFITEFTEATLMNQPAVYVTLQELRDVHRVLLDYSEHIAPDPHDMLHDLLADLGPVPTASQLLGFNCDEAGAESQLAQTEVCLTLTNKYEVAETDKSEITKLFIKTKELLVDVLPFLSGHNLPGALRIDPTDAQEEAFKQRQALKAQNKDNTESGGLRESKARLRKLLSQLEEQGLVSRDDGYQTIISSLANDICNKGRYRKIQAKELLSVRATKKALDEKSKFFEEKVKFYNEYIDKCLENIGRNKRNVHMKPGVVGGGGDSARKVKKKTTLKYTGAQLRDKGVVTCIEGLPPGQFKNVLFEISPSDAAGLFLIRGKYMGVELEKVEIDIKKLLQLQYEGIGMMDIFGKAKININLLIHLLNKKFYLK</sequence>
<keyword evidence="2" id="KW-0677">Repeat</keyword>
<dbReference type="SMART" id="SM00323">
    <property type="entry name" value="RasGAP"/>
    <property type="match status" value="1"/>
</dbReference>
<dbReference type="InParanoid" id="A0A482WQD7"/>
<name>A0A482WQD7_LAOST</name>
<evidence type="ECO:0000259" key="6">
    <source>
        <dbReference type="PROSITE" id="PS50021"/>
    </source>
</evidence>
<feature type="compositionally biased region" description="Polar residues" evidence="4">
    <location>
        <begin position="766"/>
        <end position="775"/>
    </location>
</feature>